<proteinExistence type="predicted"/>
<comment type="caution">
    <text evidence="2">The sequence shown here is derived from an EMBL/GenBank/DDBJ whole genome shotgun (WGS) entry which is preliminary data.</text>
</comment>
<keyword evidence="1" id="KW-0472">Membrane</keyword>
<dbReference type="RefSeq" id="WP_065012991.1">
    <property type="nucleotide sequence ID" value="NZ_LZKJ01000036.1"/>
</dbReference>
<name>A0A1A2ZN27_9MYCO</name>
<gene>
    <name evidence="2" type="ORF">A5707_13345</name>
</gene>
<dbReference type="EMBL" id="LZKJ01000036">
    <property type="protein sequence ID" value="OBI51695.1"/>
    <property type="molecule type" value="Genomic_DNA"/>
</dbReference>
<keyword evidence="1" id="KW-1133">Transmembrane helix</keyword>
<sequence>MTVSSNLWGDEWDSPPQRHVARHRMLSRRQARRMSRSFAGVGVGIPATRLLEIAAGAPLASDEYVDVNFALAATEIERQQRHAKVARGRRSAVQWLIVAGLVLASMNLLMCMAYVFISLVLHESAL</sequence>
<dbReference type="AlphaFoldDB" id="A0A1A2ZN27"/>
<protein>
    <submittedName>
        <fullName evidence="2">Uncharacterized protein</fullName>
    </submittedName>
</protein>
<evidence type="ECO:0000313" key="2">
    <source>
        <dbReference type="EMBL" id="OBI51695.1"/>
    </source>
</evidence>
<accession>A0A1A2ZN27</accession>
<dbReference type="Proteomes" id="UP000093592">
    <property type="component" value="Unassembled WGS sequence"/>
</dbReference>
<reference evidence="3" key="1">
    <citation type="submission" date="2016-06" db="EMBL/GenBank/DDBJ databases">
        <authorList>
            <person name="Sutton G."/>
            <person name="Brinkac L."/>
            <person name="Sanka R."/>
            <person name="Adams M."/>
            <person name="Lau E."/>
            <person name="Sam S."/>
            <person name="Sreng N."/>
            <person name="Him V."/>
            <person name="Kerleguer A."/>
            <person name="Cheng S."/>
        </authorList>
    </citation>
    <scope>NUCLEOTIDE SEQUENCE [LARGE SCALE GENOMIC DNA]</scope>
    <source>
        <strain evidence="3">E861</strain>
    </source>
</reference>
<evidence type="ECO:0000256" key="1">
    <source>
        <dbReference type="SAM" id="Phobius"/>
    </source>
</evidence>
<evidence type="ECO:0000313" key="3">
    <source>
        <dbReference type="Proteomes" id="UP000093592"/>
    </source>
</evidence>
<feature type="transmembrane region" description="Helical" evidence="1">
    <location>
        <begin position="95"/>
        <end position="121"/>
    </location>
</feature>
<organism evidence="2 3">
    <name type="scientific">Mycobacterium kyorinense</name>
    <dbReference type="NCBI Taxonomy" id="487514"/>
    <lineage>
        <taxon>Bacteria</taxon>
        <taxon>Bacillati</taxon>
        <taxon>Actinomycetota</taxon>
        <taxon>Actinomycetes</taxon>
        <taxon>Mycobacteriales</taxon>
        <taxon>Mycobacteriaceae</taxon>
        <taxon>Mycobacterium</taxon>
    </lineage>
</organism>
<keyword evidence="1" id="KW-0812">Transmembrane</keyword>
<dbReference type="OrthoDB" id="4727831at2"/>